<proteinExistence type="predicted"/>
<feature type="non-terminal residue" evidence="1">
    <location>
        <position position="1"/>
    </location>
</feature>
<reference evidence="1" key="1">
    <citation type="submission" date="2022-08" db="EMBL/GenBank/DDBJ databases">
        <authorList>
            <person name="Gutierrez-Valencia J."/>
        </authorList>
    </citation>
    <scope>NUCLEOTIDE SEQUENCE</scope>
</reference>
<keyword evidence="2" id="KW-1185">Reference proteome</keyword>
<feature type="non-terminal residue" evidence="1">
    <location>
        <position position="81"/>
    </location>
</feature>
<gene>
    <name evidence="1" type="ORF">LITE_LOCUS9500</name>
</gene>
<protein>
    <submittedName>
        <fullName evidence="1">Uncharacterized protein</fullName>
    </submittedName>
</protein>
<accession>A0AAV0IKI0</accession>
<organism evidence="1 2">
    <name type="scientific">Linum tenue</name>
    <dbReference type="NCBI Taxonomy" id="586396"/>
    <lineage>
        <taxon>Eukaryota</taxon>
        <taxon>Viridiplantae</taxon>
        <taxon>Streptophyta</taxon>
        <taxon>Embryophyta</taxon>
        <taxon>Tracheophyta</taxon>
        <taxon>Spermatophyta</taxon>
        <taxon>Magnoliopsida</taxon>
        <taxon>eudicotyledons</taxon>
        <taxon>Gunneridae</taxon>
        <taxon>Pentapetalae</taxon>
        <taxon>rosids</taxon>
        <taxon>fabids</taxon>
        <taxon>Malpighiales</taxon>
        <taxon>Linaceae</taxon>
        <taxon>Linum</taxon>
    </lineage>
</organism>
<name>A0AAV0IKI0_9ROSI</name>
<evidence type="ECO:0000313" key="2">
    <source>
        <dbReference type="Proteomes" id="UP001154282"/>
    </source>
</evidence>
<dbReference type="EMBL" id="CAMGYJ010000004">
    <property type="protein sequence ID" value="CAI0397313.1"/>
    <property type="molecule type" value="Genomic_DNA"/>
</dbReference>
<sequence>RKCELQRCNSLGLRFVCFAFGPANLQITTTSALAGWVGLARHRITEPMTKTGRCIVDRNIFKGRYSTILQILVHIYNDQFF</sequence>
<evidence type="ECO:0000313" key="1">
    <source>
        <dbReference type="EMBL" id="CAI0397313.1"/>
    </source>
</evidence>
<dbReference type="AlphaFoldDB" id="A0AAV0IKI0"/>
<dbReference type="Proteomes" id="UP001154282">
    <property type="component" value="Unassembled WGS sequence"/>
</dbReference>
<comment type="caution">
    <text evidence="1">The sequence shown here is derived from an EMBL/GenBank/DDBJ whole genome shotgun (WGS) entry which is preliminary data.</text>
</comment>